<proteinExistence type="predicted"/>
<keyword evidence="1" id="KW-0812">Transmembrane</keyword>
<evidence type="ECO:0000313" key="2">
    <source>
        <dbReference type="EMBL" id="OHA50380.1"/>
    </source>
</evidence>
<reference evidence="2 3" key="1">
    <citation type="journal article" date="2016" name="Nat. Commun.">
        <title>Thousands of microbial genomes shed light on interconnected biogeochemical processes in an aquifer system.</title>
        <authorList>
            <person name="Anantharaman K."/>
            <person name="Brown C.T."/>
            <person name="Hug L.A."/>
            <person name="Sharon I."/>
            <person name="Castelle C.J."/>
            <person name="Probst A.J."/>
            <person name="Thomas B.C."/>
            <person name="Singh A."/>
            <person name="Wilkins M.J."/>
            <person name="Karaoz U."/>
            <person name="Brodie E.L."/>
            <person name="Williams K.H."/>
            <person name="Hubbard S.S."/>
            <person name="Banfield J.F."/>
        </authorList>
    </citation>
    <scope>NUCLEOTIDE SEQUENCE [LARGE SCALE GENOMIC DNA]</scope>
</reference>
<dbReference type="Proteomes" id="UP000176951">
    <property type="component" value="Unassembled WGS sequence"/>
</dbReference>
<sequence>METVKQHPRLIITALIALLAVIFVYSSFNGLYNAGVQQEQRLKAQYLDNQNYLSSYISGFYEQVGVARAATDALDTVLLDAVKGRYEDGQGGGGYTVDSPFFNAIVEAYPEAGTAELMRIWGKITDYVQAGREGYRNVQSKLLDMLRAYDTWRYSGLIQSRVVSVLGFPSQRLEARFGSNVLTGQKALDKMYELVLDSKTKEAYDDGTLDPLEIPKK</sequence>
<evidence type="ECO:0000313" key="3">
    <source>
        <dbReference type="Proteomes" id="UP000176951"/>
    </source>
</evidence>
<keyword evidence="1" id="KW-0472">Membrane</keyword>
<organism evidence="2 3">
    <name type="scientific">Candidatus Terrybacteria bacterium RIFCSPLOWO2_01_FULL_40_23</name>
    <dbReference type="NCBI Taxonomy" id="1802366"/>
    <lineage>
        <taxon>Bacteria</taxon>
        <taxon>Candidatus Terryibacteriota</taxon>
    </lineage>
</organism>
<keyword evidence="1" id="KW-1133">Transmembrane helix</keyword>
<dbReference type="EMBL" id="MHSW01000038">
    <property type="protein sequence ID" value="OHA50380.1"/>
    <property type="molecule type" value="Genomic_DNA"/>
</dbReference>
<gene>
    <name evidence="2" type="ORF">A3A97_03455</name>
</gene>
<dbReference type="AlphaFoldDB" id="A0A1G2PPW6"/>
<accession>A0A1G2PPW6</accession>
<name>A0A1G2PPW6_9BACT</name>
<protein>
    <submittedName>
        <fullName evidence="2">Uncharacterized protein</fullName>
    </submittedName>
</protein>
<feature type="transmembrane region" description="Helical" evidence="1">
    <location>
        <begin position="12"/>
        <end position="32"/>
    </location>
</feature>
<comment type="caution">
    <text evidence="2">The sequence shown here is derived from an EMBL/GenBank/DDBJ whole genome shotgun (WGS) entry which is preliminary data.</text>
</comment>
<evidence type="ECO:0000256" key="1">
    <source>
        <dbReference type="SAM" id="Phobius"/>
    </source>
</evidence>